<evidence type="ECO:0000313" key="2">
    <source>
        <dbReference type="EMBL" id="ORC85186.1"/>
    </source>
</evidence>
<accession>A0A1X0NKH5</accession>
<dbReference type="RefSeq" id="XP_028879252.1">
    <property type="nucleotide sequence ID" value="XM_029029459.1"/>
</dbReference>
<feature type="compositionally biased region" description="Low complexity" evidence="1">
    <location>
        <begin position="95"/>
        <end position="119"/>
    </location>
</feature>
<dbReference type="Proteomes" id="UP000192257">
    <property type="component" value="Unassembled WGS sequence"/>
</dbReference>
<evidence type="ECO:0000256" key="1">
    <source>
        <dbReference type="SAM" id="MobiDB-lite"/>
    </source>
</evidence>
<feature type="region of interest" description="Disordered" evidence="1">
    <location>
        <begin position="93"/>
        <end position="119"/>
    </location>
</feature>
<comment type="caution">
    <text evidence="2">The sequence shown here is derived from an EMBL/GenBank/DDBJ whole genome shotgun (WGS) entry which is preliminary data.</text>
</comment>
<dbReference type="OrthoDB" id="250912at2759"/>
<organism evidence="2 3">
    <name type="scientific">Trypanosoma theileri</name>
    <dbReference type="NCBI Taxonomy" id="67003"/>
    <lineage>
        <taxon>Eukaryota</taxon>
        <taxon>Discoba</taxon>
        <taxon>Euglenozoa</taxon>
        <taxon>Kinetoplastea</taxon>
        <taxon>Metakinetoplastina</taxon>
        <taxon>Trypanosomatida</taxon>
        <taxon>Trypanosomatidae</taxon>
        <taxon>Trypanosoma</taxon>
    </lineage>
</organism>
<proteinExistence type="predicted"/>
<dbReference type="EMBL" id="NBCO01000037">
    <property type="protein sequence ID" value="ORC85186.1"/>
    <property type="molecule type" value="Genomic_DNA"/>
</dbReference>
<evidence type="ECO:0000313" key="3">
    <source>
        <dbReference type="Proteomes" id="UP000192257"/>
    </source>
</evidence>
<dbReference type="AlphaFoldDB" id="A0A1X0NKH5"/>
<reference evidence="2 3" key="1">
    <citation type="submission" date="2017-03" db="EMBL/GenBank/DDBJ databases">
        <title>An alternative strategy for trypanosome survival in the mammalian bloodstream revealed through genome and transcriptome analysis of the ubiquitous bovine parasite Trypanosoma (Megatrypanum) theileri.</title>
        <authorList>
            <person name="Kelly S."/>
            <person name="Ivens A."/>
            <person name="Mott A."/>
            <person name="O'Neill E."/>
            <person name="Emms D."/>
            <person name="Macleod O."/>
            <person name="Voorheis P."/>
            <person name="Matthews J."/>
            <person name="Matthews K."/>
            <person name="Carrington M."/>
        </authorList>
    </citation>
    <scope>NUCLEOTIDE SEQUENCE [LARGE SCALE GENOMIC DNA]</scope>
    <source>
        <strain evidence="2">Edinburgh</strain>
    </source>
</reference>
<keyword evidence="3" id="KW-1185">Reference proteome</keyword>
<dbReference type="GeneID" id="39989239"/>
<gene>
    <name evidence="2" type="ORF">TM35_000371590</name>
</gene>
<dbReference type="VEuPathDB" id="TriTrypDB:TM35_000371590"/>
<name>A0A1X0NKH5_9TRYP</name>
<protein>
    <submittedName>
        <fullName evidence="2">Uncharacterized protein</fullName>
    </submittedName>
</protein>
<sequence>MWPSINTCFPDPLAAQWPATQHPVLCECRQLYVLVSLCCCVPGAHLLVLHDGAGSGTATSMPKGPTYLELRLTEHTRRDAFCGFLARAEAAATGTSNSTTNNNNNNNNNSTSNNNNSISTTNNNNNSNICITPTMGGTTANATTNTSNGLGFGGGSSMNGHPTVVCVHDIAAASPPVLAALLDVLLFGLVRVTGTVRAVPSLRIVAFCDARAYAAVLPEHVRSAFALSTYMSSLAMESAAVIQSADTQSSNVVNKRHMLEVMLAPDGAALIDTVTLSAEVIHYLRHLILVLRGSMLKNSAPGSYIPTRIPRMLRMLRVVALLFAPSACTRMGGKSPMSLRPATPTSYQHYQDHGNDSEPITSFAHVVVSPAHVMCLLCPMVAHLFSLRREMTALSCHNPNDDNTKSETCWCSVKPESTAVDMWDAKAVRWLSHLDGVKDGGSSYLKADDTMRSDLPATRDVQHAMRELGAGMLSYTECRELIRATIMRRSSPPIG</sequence>